<evidence type="ECO:0000256" key="1">
    <source>
        <dbReference type="SAM" id="SignalP"/>
    </source>
</evidence>
<dbReference type="Pfam" id="PF15474">
    <property type="entry name" value="MU117"/>
    <property type="match status" value="1"/>
</dbReference>
<protein>
    <submittedName>
        <fullName evidence="2">Uncharacterized protein</fullName>
    </submittedName>
</protein>
<proteinExistence type="predicted"/>
<evidence type="ECO:0000313" key="2">
    <source>
        <dbReference type="EMBL" id="KAK6535400.1"/>
    </source>
</evidence>
<feature type="chain" id="PRO_5043362199" evidence="1">
    <location>
        <begin position="20"/>
        <end position="170"/>
    </location>
</feature>
<keyword evidence="3" id="KW-1185">Reference proteome</keyword>
<organism evidence="2 3">
    <name type="scientific">Orbilia ellipsospora</name>
    <dbReference type="NCBI Taxonomy" id="2528407"/>
    <lineage>
        <taxon>Eukaryota</taxon>
        <taxon>Fungi</taxon>
        <taxon>Dikarya</taxon>
        <taxon>Ascomycota</taxon>
        <taxon>Pezizomycotina</taxon>
        <taxon>Orbiliomycetes</taxon>
        <taxon>Orbiliales</taxon>
        <taxon>Orbiliaceae</taxon>
        <taxon>Orbilia</taxon>
    </lineage>
</organism>
<dbReference type="Proteomes" id="UP001365542">
    <property type="component" value="Unassembled WGS sequence"/>
</dbReference>
<dbReference type="InterPro" id="IPR029167">
    <property type="entry name" value="Mug117"/>
</dbReference>
<gene>
    <name evidence="2" type="ORF">TWF694_001861</name>
</gene>
<keyword evidence="1" id="KW-0732">Signal</keyword>
<dbReference type="AlphaFoldDB" id="A0AAV9X442"/>
<name>A0AAV9X442_9PEZI</name>
<evidence type="ECO:0000313" key="3">
    <source>
        <dbReference type="Proteomes" id="UP001365542"/>
    </source>
</evidence>
<sequence length="170" mass="19413">MKATTIILVLSTLLTPTLARHVIYPPEESFQITNMTLPDEFGGQNPPTYPSRLVKRETNDCKGSALCPFVNKKSCLKAMEDGYSDTVTYYSETRRTLKNYYVPFMDGYCLAMFTCENPDDYKWGKTGAELKQQFRNIYSVGGCTKCGSDWWWGSCRVTFNYCSARGCHDY</sequence>
<accession>A0AAV9X442</accession>
<reference evidence="2 3" key="1">
    <citation type="submission" date="2019-10" db="EMBL/GenBank/DDBJ databases">
        <authorList>
            <person name="Palmer J.M."/>
        </authorList>
    </citation>
    <scope>NUCLEOTIDE SEQUENCE [LARGE SCALE GENOMIC DNA]</scope>
    <source>
        <strain evidence="2 3">TWF694</strain>
    </source>
</reference>
<comment type="caution">
    <text evidence="2">The sequence shown here is derived from an EMBL/GenBank/DDBJ whole genome shotgun (WGS) entry which is preliminary data.</text>
</comment>
<dbReference type="EMBL" id="JAVHJO010000010">
    <property type="protein sequence ID" value="KAK6535400.1"/>
    <property type="molecule type" value="Genomic_DNA"/>
</dbReference>
<feature type="signal peptide" evidence="1">
    <location>
        <begin position="1"/>
        <end position="19"/>
    </location>
</feature>